<feature type="repeat" description="ANK" evidence="3">
    <location>
        <begin position="86"/>
        <end position="106"/>
    </location>
</feature>
<dbReference type="Pfam" id="PF12796">
    <property type="entry name" value="Ank_2"/>
    <property type="match status" value="1"/>
</dbReference>
<dbReference type="SMART" id="SM00248">
    <property type="entry name" value="ANK"/>
    <property type="match status" value="2"/>
</dbReference>
<proteinExistence type="predicted"/>
<dbReference type="PANTHER" id="PTHR24201">
    <property type="entry name" value="ANK_REP_REGION DOMAIN-CONTAINING PROTEIN"/>
    <property type="match status" value="1"/>
</dbReference>
<keyword evidence="5" id="KW-1185">Reference proteome</keyword>
<comment type="caution">
    <text evidence="4">The sequence shown here is derived from an EMBL/GenBank/DDBJ whole genome shotgun (WGS) entry which is preliminary data.</text>
</comment>
<dbReference type="PROSITE" id="PS50088">
    <property type="entry name" value="ANK_REPEAT"/>
    <property type="match status" value="1"/>
</dbReference>
<dbReference type="Proteomes" id="UP001148614">
    <property type="component" value="Unassembled WGS sequence"/>
</dbReference>
<sequence>MTDNEYKWEITVKCAKQVTGLHLAAYLVLNRSYCNSYLKDLQGGILGGYAEAGTPVSWAGREGARGLLVKLLLATERVDPDSKDRNGRTPLSWAAENGHEAIVNLLKESADLDAVCAAGLTALQYAAFNHHNAVELLLLNHGAFTSSDFYGLRQLFSKALEQEKEA</sequence>
<evidence type="ECO:0000313" key="5">
    <source>
        <dbReference type="Proteomes" id="UP001148614"/>
    </source>
</evidence>
<organism evidence="4 5">
    <name type="scientific">Xylaria arbuscula</name>
    <dbReference type="NCBI Taxonomy" id="114810"/>
    <lineage>
        <taxon>Eukaryota</taxon>
        <taxon>Fungi</taxon>
        <taxon>Dikarya</taxon>
        <taxon>Ascomycota</taxon>
        <taxon>Pezizomycotina</taxon>
        <taxon>Sordariomycetes</taxon>
        <taxon>Xylariomycetidae</taxon>
        <taxon>Xylariales</taxon>
        <taxon>Xylariaceae</taxon>
        <taxon>Xylaria</taxon>
    </lineage>
</organism>
<protein>
    <submittedName>
        <fullName evidence="4">Uncharacterized protein</fullName>
    </submittedName>
</protein>
<dbReference type="InterPro" id="IPR050776">
    <property type="entry name" value="Ank_Repeat/CDKN_Inhibitor"/>
</dbReference>
<dbReference type="InterPro" id="IPR036770">
    <property type="entry name" value="Ankyrin_rpt-contain_sf"/>
</dbReference>
<accession>A0A9W8N4M5</accession>
<dbReference type="PROSITE" id="PS50297">
    <property type="entry name" value="ANK_REP_REGION"/>
    <property type="match status" value="1"/>
</dbReference>
<dbReference type="EMBL" id="JANPWZ010003006">
    <property type="protein sequence ID" value="KAJ3554767.1"/>
    <property type="molecule type" value="Genomic_DNA"/>
</dbReference>
<dbReference type="SUPFAM" id="SSF48403">
    <property type="entry name" value="Ankyrin repeat"/>
    <property type="match status" value="1"/>
</dbReference>
<evidence type="ECO:0000256" key="2">
    <source>
        <dbReference type="ARBA" id="ARBA00023043"/>
    </source>
</evidence>
<evidence type="ECO:0000256" key="1">
    <source>
        <dbReference type="ARBA" id="ARBA00022737"/>
    </source>
</evidence>
<keyword evidence="1" id="KW-0677">Repeat</keyword>
<keyword evidence="2 3" id="KW-0040">ANK repeat</keyword>
<dbReference type="GO" id="GO:0005634">
    <property type="term" value="C:nucleus"/>
    <property type="evidence" value="ECO:0007669"/>
    <property type="project" value="TreeGrafter"/>
</dbReference>
<evidence type="ECO:0000313" key="4">
    <source>
        <dbReference type="EMBL" id="KAJ3554767.1"/>
    </source>
</evidence>
<dbReference type="InterPro" id="IPR002110">
    <property type="entry name" value="Ankyrin_rpt"/>
</dbReference>
<gene>
    <name evidence="4" type="ORF">NPX13_g10522</name>
</gene>
<dbReference type="Gene3D" id="1.25.40.20">
    <property type="entry name" value="Ankyrin repeat-containing domain"/>
    <property type="match status" value="1"/>
</dbReference>
<dbReference type="AlphaFoldDB" id="A0A9W8N4M5"/>
<evidence type="ECO:0000256" key="3">
    <source>
        <dbReference type="PROSITE-ProRule" id="PRU00023"/>
    </source>
</evidence>
<name>A0A9W8N4M5_9PEZI</name>
<reference evidence="4" key="1">
    <citation type="submission" date="2022-07" db="EMBL/GenBank/DDBJ databases">
        <title>Genome Sequence of Xylaria arbuscula.</title>
        <authorList>
            <person name="Buettner E."/>
        </authorList>
    </citation>
    <scope>NUCLEOTIDE SEQUENCE</scope>
    <source>
        <strain evidence="4">VT107</strain>
    </source>
</reference>
<dbReference type="PANTHER" id="PTHR24201:SF16">
    <property type="entry name" value="ANKYRIN-1-LIKE-RELATED"/>
    <property type="match status" value="1"/>
</dbReference>